<protein>
    <recommendedName>
        <fullName evidence="1">Aldose 1-epimerase</fullName>
    </recommendedName>
    <alternativeName>
        <fullName evidence="3">Galactose mutarotase</fullName>
    </alternativeName>
    <alternativeName>
        <fullName evidence="2">Type-1 mutarotase</fullName>
    </alternativeName>
</protein>
<dbReference type="GO" id="GO:0033499">
    <property type="term" value="P:galactose catabolic process via UDP-galactose, Leloir pathway"/>
    <property type="evidence" value="ECO:0007669"/>
    <property type="project" value="TreeGrafter"/>
</dbReference>
<keyword evidence="5" id="KW-1185">Reference proteome</keyword>
<dbReference type="Proteomes" id="UP000268615">
    <property type="component" value="Unassembled WGS sequence"/>
</dbReference>
<dbReference type="InterPro" id="IPR008183">
    <property type="entry name" value="Aldose_1/G6P_1-epimerase"/>
</dbReference>
<dbReference type="GO" id="GO:0005737">
    <property type="term" value="C:cytoplasm"/>
    <property type="evidence" value="ECO:0007669"/>
    <property type="project" value="TreeGrafter"/>
</dbReference>
<dbReference type="SUPFAM" id="SSF74650">
    <property type="entry name" value="Galactose mutarotase-like"/>
    <property type="match status" value="1"/>
</dbReference>
<sequence>MNHLNRRFLTAWLFTLNVTILVTQIRRGTFMSLKKLIITDKSSVYVEVVNYGARLHHLGKHAGHNVVVSPAKVAHYLSDKNWMGATIGPRAHLLRDGLFQRHGEKFYYDRNFQGHHLHGGRNGFHCHYWQVEKHTDNVLQLGLTLKESGRFTIQYRISKNTLSITYQAKVATPTLINITNHAYFNLSTEDRIYQHCIKIDSPAVVETDDKNLPLPTSSLVADSILDLQKPRSLNSLANININSELQKTQGYNHCYLLNKNSATAAEISHPDVNWRLQIKTSRPAIHLFTANNHRALLKTKPWRHSSLCLEPVYPISDYLLGDAALSLTHPQRDYCETDSYQFIAF</sequence>
<dbReference type="InterPro" id="IPR011013">
    <property type="entry name" value="Gal_mutarotase_sf_dom"/>
</dbReference>
<dbReference type="PROSITE" id="PS00545">
    <property type="entry name" value="ALDOSE_1_EPIMERASE"/>
    <property type="match status" value="1"/>
</dbReference>
<dbReference type="PANTHER" id="PTHR10091:SF0">
    <property type="entry name" value="GALACTOSE MUTAROTASE"/>
    <property type="match status" value="1"/>
</dbReference>
<organism evidence="4 5">
    <name type="scientific">Buttiauxella warmboldiae</name>
    <dbReference type="NCBI Taxonomy" id="82993"/>
    <lineage>
        <taxon>Bacteria</taxon>
        <taxon>Pseudomonadati</taxon>
        <taxon>Pseudomonadota</taxon>
        <taxon>Gammaproteobacteria</taxon>
        <taxon>Enterobacterales</taxon>
        <taxon>Enterobacteriaceae</taxon>
        <taxon>Buttiauxella</taxon>
    </lineage>
</organism>
<comment type="caution">
    <text evidence="4">The sequence shown here is derived from an EMBL/GenBank/DDBJ whole genome shotgun (WGS) entry which is preliminary data.</text>
</comment>
<dbReference type="Gene3D" id="2.70.98.10">
    <property type="match status" value="1"/>
</dbReference>
<dbReference type="GO" id="GO:0030246">
    <property type="term" value="F:carbohydrate binding"/>
    <property type="evidence" value="ECO:0007669"/>
    <property type="project" value="InterPro"/>
</dbReference>
<evidence type="ECO:0000256" key="3">
    <source>
        <dbReference type="ARBA" id="ARBA00033373"/>
    </source>
</evidence>
<evidence type="ECO:0000313" key="5">
    <source>
        <dbReference type="Proteomes" id="UP000268615"/>
    </source>
</evidence>
<accession>A0A3N5DAA9</accession>
<dbReference type="AlphaFoldDB" id="A0A3N5DAA9"/>
<dbReference type="InterPro" id="IPR014718">
    <property type="entry name" value="GH-type_carb-bd"/>
</dbReference>
<reference evidence="4 5" key="1">
    <citation type="submission" date="2018-11" db="EMBL/GenBank/DDBJ databases">
        <title>Draft genome sequence of Buttiauxella warmboldiae CCUG 35512.</title>
        <authorList>
            <person name="Salva-Serra F."/>
            <person name="Marathe N."/>
            <person name="Moore E."/>
            <person name="Svensson L."/>
            <person name="Engstrom-Jakobsson H."/>
        </authorList>
    </citation>
    <scope>NUCLEOTIDE SEQUENCE [LARGE SCALE GENOMIC DNA]</scope>
    <source>
        <strain evidence="4 5">CCUG 35512</strain>
    </source>
</reference>
<dbReference type="Pfam" id="PF01263">
    <property type="entry name" value="Aldose_epim"/>
    <property type="match status" value="1"/>
</dbReference>
<evidence type="ECO:0000313" key="4">
    <source>
        <dbReference type="EMBL" id="RPH24137.1"/>
    </source>
</evidence>
<dbReference type="OrthoDB" id="9779408at2"/>
<dbReference type="PANTHER" id="PTHR10091">
    <property type="entry name" value="ALDOSE-1-EPIMERASE"/>
    <property type="match status" value="1"/>
</dbReference>
<name>A0A3N5DAA9_9ENTR</name>
<evidence type="ECO:0000256" key="2">
    <source>
        <dbReference type="ARBA" id="ARBA00032300"/>
    </source>
</evidence>
<proteinExistence type="predicted"/>
<dbReference type="GO" id="GO:0004034">
    <property type="term" value="F:aldose 1-epimerase activity"/>
    <property type="evidence" value="ECO:0007669"/>
    <property type="project" value="TreeGrafter"/>
</dbReference>
<evidence type="ECO:0000256" key="1">
    <source>
        <dbReference type="ARBA" id="ARBA00014165"/>
    </source>
</evidence>
<dbReference type="GO" id="GO:0006006">
    <property type="term" value="P:glucose metabolic process"/>
    <property type="evidence" value="ECO:0007669"/>
    <property type="project" value="TreeGrafter"/>
</dbReference>
<dbReference type="InterPro" id="IPR018052">
    <property type="entry name" value="Ald1_epimerase_CS"/>
</dbReference>
<gene>
    <name evidence="4" type="ORF">EHN07_14850</name>
</gene>
<dbReference type="EMBL" id="RPOH01000064">
    <property type="protein sequence ID" value="RPH24137.1"/>
    <property type="molecule type" value="Genomic_DNA"/>
</dbReference>